<feature type="compositionally biased region" description="Low complexity" evidence="8">
    <location>
        <begin position="1103"/>
        <end position="1112"/>
    </location>
</feature>
<evidence type="ECO:0000259" key="10">
    <source>
        <dbReference type="PROSITE" id="PS51508"/>
    </source>
</evidence>
<dbReference type="PANTHER" id="PTHR21595:SF1">
    <property type="entry name" value="CALMODULIN-REGULATED SPECTRIN-ASSOCIATED PROTEIN 2"/>
    <property type="match status" value="1"/>
</dbReference>
<dbReference type="GO" id="GO:0051011">
    <property type="term" value="F:microtubule minus-end binding"/>
    <property type="evidence" value="ECO:0007669"/>
    <property type="project" value="TreeGrafter"/>
</dbReference>
<dbReference type="PANTHER" id="PTHR21595">
    <property type="entry name" value="PATRONIN"/>
    <property type="match status" value="1"/>
</dbReference>
<dbReference type="Pfam" id="PF25532">
    <property type="entry name" value="CH_CAMSAP2_N"/>
    <property type="match status" value="1"/>
</dbReference>
<dbReference type="PROSITE" id="PS50021">
    <property type="entry name" value="CH"/>
    <property type="match status" value="1"/>
</dbReference>
<feature type="region of interest" description="Disordered" evidence="8">
    <location>
        <begin position="1042"/>
        <end position="1121"/>
    </location>
</feature>
<evidence type="ECO:0000256" key="8">
    <source>
        <dbReference type="SAM" id="MobiDB-lite"/>
    </source>
</evidence>
<feature type="compositionally biased region" description="Low complexity" evidence="8">
    <location>
        <begin position="558"/>
        <end position="579"/>
    </location>
</feature>
<feature type="domain" description="CKK" evidence="10">
    <location>
        <begin position="1116"/>
        <end position="1250"/>
    </location>
</feature>
<dbReference type="FunFam" id="3.10.20.360:FF:000001">
    <property type="entry name" value="Calmodulin-regulated spectrin-associated protein 3 isoform 2"/>
    <property type="match status" value="1"/>
</dbReference>
<keyword evidence="3 6" id="KW-0493">Microtubule</keyword>
<dbReference type="SUPFAM" id="SSF50346">
    <property type="entry name" value="PRC-barrel domain"/>
    <property type="match status" value="1"/>
</dbReference>
<feature type="coiled-coil region" evidence="7">
    <location>
        <begin position="740"/>
        <end position="777"/>
    </location>
</feature>
<dbReference type="InterPro" id="IPR001715">
    <property type="entry name" value="CH_dom"/>
</dbReference>
<dbReference type="InterPro" id="IPR014797">
    <property type="entry name" value="CKK_CAMSAP"/>
</dbReference>
<feature type="region of interest" description="Disordered" evidence="8">
    <location>
        <begin position="487"/>
        <end position="521"/>
    </location>
</feature>
<evidence type="ECO:0000313" key="11">
    <source>
        <dbReference type="Ensembl" id="ENSCCRP00015095458.1"/>
    </source>
</evidence>
<evidence type="ECO:0000256" key="5">
    <source>
        <dbReference type="ARBA" id="ARBA00023212"/>
    </source>
</evidence>
<dbReference type="Pfam" id="PF11971">
    <property type="entry name" value="CAMSAP_CH"/>
    <property type="match status" value="1"/>
</dbReference>
<evidence type="ECO:0000256" key="1">
    <source>
        <dbReference type="ARBA" id="ARBA00004245"/>
    </source>
</evidence>
<keyword evidence="4 7" id="KW-0175">Coiled coil</keyword>
<protein>
    <submittedName>
        <fullName evidence="11">Calmodulin regulated spectrin-associated protein family, member 2a</fullName>
    </submittedName>
</protein>
<reference evidence="11" key="1">
    <citation type="submission" date="2025-08" db="UniProtKB">
        <authorList>
            <consortium name="Ensembl"/>
        </authorList>
    </citation>
    <scope>IDENTIFICATION</scope>
</reference>
<evidence type="ECO:0000259" key="9">
    <source>
        <dbReference type="PROSITE" id="PS50021"/>
    </source>
</evidence>
<keyword evidence="5" id="KW-0206">Cytoskeleton</keyword>
<evidence type="ECO:0000256" key="4">
    <source>
        <dbReference type="ARBA" id="ARBA00023054"/>
    </source>
</evidence>
<proteinExistence type="inferred from homology"/>
<dbReference type="AlphaFoldDB" id="A0A8C1ZU83"/>
<comment type="subcellular location">
    <subcellularLocation>
        <location evidence="1">Cytoplasm</location>
        <location evidence="1">Cytoskeleton</location>
    </subcellularLocation>
</comment>
<sequence length="1256" mass="140439">MGDPKNTFIVPAIKSFDHYDFNRAKIRASLTWLVAKAFGTDSVPEDLSEPFYRDQYEQEHLKPPVVGLLLSAELYCRAGSLILKSDAVKPLLGHDAVIQALAQKGLYVTDQERLVTERDLQKKPIQMSAHLAMIDTLMMAYTVETVSVEKVMACMQQYSTDYPDGDVPYDTEDAVTSWMNKVNEYLKEIIMQEQRRMEAQNAEPTRYYRKEQVLPKMVPWIPPVDNLLKDSTDGCALAALLHFYCPTIVHLGDICLKETMLLADSLHNLQLILNFCKEHLNHCCHFNLEDMRYAHSSIKNNYLVFMAELFWWFEVVKPPFVQPQVLETEGRLTLQWNTSGSGEIKRSTSMSFVESFMGTWPKEKKSPAQGVSFEIPFDKESTNQTPTGRGMTRSVSNEGFGFKMPHGTRGIKRNLSFQPVNGKNMGIEEEGCPDSLSGNHNGRLNGSGPPSIEEALEIIHNSEKKSQSPRDHAPSEGFFLHLQNKSELNPETKDGELDSVSETSKGAASTSTTEVDTGIHVRTEDIQETLDEDSSLRDCTVSMELDTDQDFEARACHSQGSTSPCPSSLSSKSPAGSTPAFTPGIKMTSFAEQKFRKLNPNVEAKGAASQSTTPDSSDLGIPHSVSWAPSPEVSPAHQPSKDPAQAMAAEMVQLRMRLEEKRRAIEAQKKKVEAAFTRHRQKMGRSAFLTVVKRKGVDGTSPSQEDTPGSEESKTPAETPQPVKSPVKSAGEDGTSEADLMEYTRSIEKLNASLSFLQSEMQRLAQQQEVIMQMREQQAWVVSPPQPSPQKQVRELRGSGRKSASFHSKTPRTPRPSELKITPFNRVLTVPQSVDSIPRLRRFSPSQSVSCSFSYLGKEKKPPTGTEATDKDIEQGLESLSIECSAGTITSPTKETQQAVTEDADLSTNKNLIEVPLSVLKPLDGQALEEEGEKETSGENLDDEQKMCCGFFFKDDMKEEDSMAIKRAALLEKRLRRERESQQKKQLLEAELEQKKEEARLKAEEDRMKKEEDKARREFIKQEYLRRKQLKLMEDMDTLVKPRPAGAKQRKPRPKSIHRDVMESPRTPVRATAGKGRPDSADGCLSLTRSSSRNGEKDWENGSTTSSLTSNTEYTGPKLYKEPSAKSNKHIIQNALAHCCLAGKVNEGQKNKILEEMEKSGANNFLILFRDSGCQFRSLYTYCPDTAEINKLAGIGPKTISRKMIDSLYKYNSDRKQFSQIPAKTMSASVDAITIHSHLWQTKKPGTPKKVAAVKS</sequence>
<dbReference type="InterPro" id="IPR032940">
    <property type="entry name" value="CAMSAP"/>
</dbReference>
<evidence type="ECO:0000256" key="3">
    <source>
        <dbReference type="ARBA" id="ARBA00022701"/>
    </source>
</evidence>
<comment type="similarity">
    <text evidence="6">Belongs to the CAMSAP1 family.</text>
</comment>
<dbReference type="InterPro" id="IPR058042">
    <property type="entry name" value="CAMSAP_N"/>
</dbReference>
<name>A0A8C1ZU83_CYPCA</name>
<evidence type="ECO:0000313" key="12">
    <source>
        <dbReference type="Proteomes" id="UP000694700"/>
    </source>
</evidence>
<evidence type="ECO:0000256" key="2">
    <source>
        <dbReference type="ARBA" id="ARBA00022490"/>
    </source>
</evidence>
<dbReference type="GO" id="GO:0031175">
    <property type="term" value="P:neuron projection development"/>
    <property type="evidence" value="ECO:0007669"/>
    <property type="project" value="InterPro"/>
</dbReference>
<dbReference type="Proteomes" id="UP000694700">
    <property type="component" value="Unplaced"/>
</dbReference>
<dbReference type="InterPro" id="IPR022613">
    <property type="entry name" value="CH_CAMSAP_2"/>
</dbReference>
<feature type="compositionally biased region" description="Polar residues" evidence="8">
    <location>
        <begin position="500"/>
        <end position="515"/>
    </location>
</feature>
<feature type="region of interest" description="Disordered" evidence="8">
    <location>
        <begin position="781"/>
        <end position="819"/>
    </location>
</feature>
<dbReference type="SUPFAM" id="SSF47576">
    <property type="entry name" value="Calponin-homology domain, CH-domain"/>
    <property type="match status" value="1"/>
</dbReference>
<dbReference type="GO" id="GO:0005516">
    <property type="term" value="F:calmodulin binding"/>
    <property type="evidence" value="ECO:0007669"/>
    <property type="project" value="InterPro"/>
</dbReference>
<dbReference type="SMART" id="SM01051">
    <property type="entry name" value="CAMSAP_CKK"/>
    <property type="match status" value="1"/>
</dbReference>
<organism evidence="11 12">
    <name type="scientific">Cyprinus carpio</name>
    <name type="common">Common carp</name>
    <dbReference type="NCBI Taxonomy" id="7962"/>
    <lineage>
        <taxon>Eukaryota</taxon>
        <taxon>Metazoa</taxon>
        <taxon>Chordata</taxon>
        <taxon>Craniata</taxon>
        <taxon>Vertebrata</taxon>
        <taxon>Euteleostomi</taxon>
        <taxon>Actinopterygii</taxon>
        <taxon>Neopterygii</taxon>
        <taxon>Teleostei</taxon>
        <taxon>Ostariophysi</taxon>
        <taxon>Cypriniformes</taxon>
        <taxon>Cyprinidae</taxon>
        <taxon>Cyprininae</taxon>
        <taxon>Cyprinus</taxon>
    </lineage>
</organism>
<dbReference type="InterPro" id="IPR036872">
    <property type="entry name" value="CH_dom_sf"/>
</dbReference>
<comment type="domain">
    <text evidence="6">The CKK domain binds microtubules.</text>
</comment>
<feature type="coiled-coil region" evidence="7">
    <location>
        <begin position="965"/>
        <end position="1018"/>
    </location>
</feature>
<feature type="region of interest" description="Disordered" evidence="8">
    <location>
        <begin position="427"/>
        <end position="451"/>
    </location>
</feature>
<accession>A0A8C1ZU83</accession>
<dbReference type="InterPro" id="IPR038209">
    <property type="entry name" value="CKK_dom_sf"/>
</dbReference>
<dbReference type="InterPro" id="IPR011033">
    <property type="entry name" value="PRC_barrel-like_sf"/>
</dbReference>
<dbReference type="PROSITE" id="PS51508">
    <property type="entry name" value="CKK"/>
    <property type="match status" value="1"/>
</dbReference>
<dbReference type="Pfam" id="PF17095">
    <property type="entry name" value="CAMSAP_CC1"/>
    <property type="match status" value="1"/>
</dbReference>
<dbReference type="GO" id="GO:0007026">
    <property type="term" value="P:negative regulation of microtubule depolymerization"/>
    <property type="evidence" value="ECO:0007669"/>
    <property type="project" value="TreeGrafter"/>
</dbReference>
<feature type="compositionally biased region" description="Polar residues" evidence="8">
    <location>
        <begin position="382"/>
        <end position="397"/>
    </location>
</feature>
<feature type="domain" description="Calponin-homology (CH)" evidence="9">
    <location>
        <begin position="200"/>
        <end position="314"/>
    </location>
</feature>
<dbReference type="Pfam" id="PF08683">
    <property type="entry name" value="CAMSAP_CKK"/>
    <property type="match status" value="1"/>
</dbReference>
<evidence type="ECO:0000256" key="7">
    <source>
        <dbReference type="SAM" id="Coils"/>
    </source>
</evidence>
<feature type="region of interest" description="Disordered" evidence="8">
    <location>
        <begin position="555"/>
        <end position="584"/>
    </location>
</feature>
<feature type="region of interest" description="Disordered" evidence="8">
    <location>
        <begin position="603"/>
        <end position="645"/>
    </location>
</feature>
<evidence type="ECO:0000256" key="6">
    <source>
        <dbReference type="PROSITE-ProRule" id="PRU00841"/>
    </source>
</evidence>
<feature type="region of interest" description="Disordered" evidence="8">
    <location>
        <begin position="378"/>
        <end position="413"/>
    </location>
</feature>
<dbReference type="GO" id="GO:0031122">
    <property type="term" value="P:cytoplasmic microtubule organization"/>
    <property type="evidence" value="ECO:0007669"/>
    <property type="project" value="TreeGrafter"/>
</dbReference>
<keyword evidence="2" id="KW-0963">Cytoplasm</keyword>
<dbReference type="GO" id="GO:0036449">
    <property type="term" value="C:microtubule minus-end"/>
    <property type="evidence" value="ECO:0007669"/>
    <property type="project" value="TreeGrafter"/>
</dbReference>
<dbReference type="InterPro" id="IPR031372">
    <property type="entry name" value="CAMSAP_CC1"/>
</dbReference>
<dbReference type="Gene3D" id="3.10.20.360">
    <property type="entry name" value="CKK domain"/>
    <property type="match status" value="1"/>
</dbReference>
<dbReference type="Ensembl" id="ENSCCRT00015098548.1">
    <property type="protein sequence ID" value="ENSCCRP00015095458.1"/>
    <property type="gene ID" value="ENSCCRG00015038112.1"/>
</dbReference>
<feature type="region of interest" description="Disordered" evidence="8">
    <location>
        <begin position="690"/>
        <end position="735"/>
    </location>
</feature>
<dbReference type="GO" id="GO:0030507">
    <property type="term" value="F:spectrin binding"/>
    <property type="evidence" value="ECO:0007669"/>
    <property type="project" value="InterPro"/>
</dbReference>